<sequence length="3256" mass="373581">MEFDSQSQYSDEGVELSVSENGEVYPTDYPFLEDTQPSFLEARSVYLLMQKNVPVSRACRLQWLLDHLNTIVTPSQKLTESSSNLEVISAIPREQNSLMKCNRFLITYRTELKFVAQRYRFVFCLDMSPSHANVDTHKGEILFDEILDCFKASIEGLCKEFSIPGNSAVFQPNIYLTVIVNTPFFLSPAQQVLVKGVRISPDNLKEIVSYVEKQFHLLEEKIADVSAAALDQLDFQRAQNEGLVGDLFDLPESGKMYSRIPMVTPDVNFVNMLRYSMLAISLLPEISLSHILVITDGVVAMPDSNIMESLLFQLHYDSISISFLKVGAPFHPHSGSGFVTYMDLLYFFAHSTLGTCMENFVFVKNDSAWQMNIYQEHFLIWSFHSADRYNASRICDNKWTMSNDTFYSHNVPSLLSKRQTDENTSASILLLLSRRMREGFTIDNVFYMNGNLEVKLILQWKSSIFIHYKVKSQWPVSKNLTHFEVYISAPYEFLHDITCIIKKESKSLYRQAIIERFWMRLSQLSSGDLGLAQQLSSFQISKDWYTLPESVRNGIPVYVLNNSSCSDATRLILTPSDVSCLKFLNIWQPICQMETNNWRKWFHTHKISLILQHDNPLPKYLHLAKSSQRFQVIQCRQAATALYGLLAEWATFILIDNHTYLKFLYKESDKPPSWFCIIRISSKFPCAVINMGFSNGTPGVTRHEVCEELKIAISALSYLSSPFKVKENYCCVLLQKPLEKILIRYERIPSNYTTVIFPDGTQPPHSPIPLPSPATGTLFTTLSRYLFHKRWIWSASLPSNPRLPDQSISRILKTLTRMRIKEGFTFAHSASGIITMVLELWMEPTATCVVQYVLFPPHYAYLGDEVYSGSEEDNEQSSDTETELQMVTEVWIEPQFGRVLPTNPRIGFTDNKHYYEIADVICQVDLQCISALLTMEHLSLMCQEREIEDLSLNHMGITSLNTSRKSFSRRSSKNSYLDSPAVPEKGTHWYPIISPRIEHIPFKFDPISILPLSQQTELLFSMFIEGREKRFMNDNSADKANRLLLENILEHLGLLHDRELELTKDDSDRFTQEILLRHKNKHPQICPISENVSYRGSAQESEEKTDPQWRCFIKGVSMTHVILTFVASTLDDLKALTNSDHTNIPSVTESLDGTERASSRGSCFSDALANDSLCLPIYVFDCPLGRLVNVYVDSYEESSPSDEDVYEDHRFKSSGDVQEDCIKLKGEDRPEESEAKGDIDSEQSNVKLHCKTLVITHSKCYTISLFLALHMGVYVHSYDVQSAMDLCEESITEIDITEYMKTICGHVKQSGNERMPMRELHQATPCSEIKSLHMLIKDKFFKMISNIFNPIPTHSEFYFYKNLKSNETVEETVPDSDDEVSENPSEVVEFRSEEVSVISEGPPLLQRIESGVSGISEFLSNSELSPLFLHLICTLRYNGGECSNTSIRVLPTCLGELIQNLEKPTDFIEKSNLQVTLDMLCLTLPPDVQNIIIDYSNRGLRTTSFCSDGFQPSIASSVSDGSFISQVSEPLKYLSDGQKKSIISLSNEIKWLLRDEICTALLDVDPVTSDTLNYVMNHVAEGSKVRTSCVLDVINLNFVFATPQSHEKFVQEFSNLKLPYSGYKLCKKNELYYLTKDPSDANLKDKENFIRALLDQNIVDDSRIGNLARRFQTDDFESNQNEQGVFSEYVAGNEEHISRDQRSQQSEISSINGSVPGTDGGYDEDVSEDYDDYEWLIAFNNKRMNLPNFWLIMKVSQDVVDIYFHCRFLELPTIQVGVYLEVQRAVCEAVRDLCKKVNQLLLLQTLYETKTCGSLLELDDSSDFSNSPISRNPSYSRLKSMEVPETSEEIDIMSYSASLSESSMNFKVGEFSCPVVWETHFVLHPRLKTGPGKSGISRGILALKNILDKFSVSNRNNMFVYRDNQLNVFYLRLHENIHYSVNNKSTLVRAAEFEGTTVSRSPSVASLPFCQNKSALTQSEQSITSVTSGDIRPRVRSFGERETKEYPTEDTLVLKVHGITEAGSDVQQDLVQVLQNRLDDAVLEFLSITLARNAMCPLTPEDVHFIQRPFRPPEVIIRLTIQEFALQWLESFIHYLKQNLLQFMNVPKYTDTRPHYQFKDYEENKEVNQIVCDDNIFLYNQSQNPSSGNRGIACIALAFINYSEQVVPMPNEPFLFSNIFETGQFGYTVSSEILDNEGPLPPSYLEFRLWKQGRVNVENLSQKLKAAVSQATWDIIMEYYLLKKSVCVPTPTWNEYGKCEPVKLDTLNIDFDKEVVFNCVLDMNTAKNIKDTIMHTERPIVKHVRPRKKRNRHTILPTLKATRSITFDDEEKEKESNKDRASSNKPTVKLDSFEKGDDGVLSVIYSKYLPNWLEFGYNLNTPSVKRHKINLANRHSPDIIIKELMNILQDSPKSFKCIPTNSIEALSENMYAPNVTSYLIPKYVVISRNLEHWSATIAIDDASDIPDCISPHSLKHSQKFVPATCNNVFIPRQKILWISVENDNIIIYTYNWTNENIDKLTTSCANLGLWLCVRSCFLNSVISQKLGLFHNQPLTRKIFMIPTNPYASLIGLREAMLAFPKDHSHKRIQPTYNLPATLEAFRDNFRICEHPAADPVVTFTIEMREMKNTEKRNRDEMKTLHSMYQSRTSTVTVPQIFLLMQNSRALHFCHTPLLFLPRWRLKSASTRDHSLYPSQAIQLADRMASEEKEKWHSELCYGFFSEYRHYMQTLGFMPLQIDNPLTGNAGLWTKDKSSYNNVFYIQKTILGGILIFTVEFCEPFFMIKLLAIECNRLQNISSRASINRFTLSFLDECDRVKTLMHLHSFTYDYHLRCIYNYVSGSSSVNRVCERYNVHQFLDDFLKYYNKAPNFARNLVHTDTLTIKNLVTEGKQLYDYLLSNVSQYDFKVFEMDGHDTESEFILVQVTSTPQVSYKDSQDRHHTDDFDITLVVNNLCTPYSPKDNVLHLRYYLILTSKREIYPKFEVDEKLGKFRTVSSTARSLSALEREPNDLETSMEESDRVHNDPDIASSAEHSDVSNRDSDDVLNKPASLASVPSSLLPYVEINQESVNYLGYYSSHEQLMQQLILDKANTTQKHIKDMVDKGMVHCRTHLLWNRLITPHESSSLTYEEFLELKNLARLEHVCHLHPNLRSLLNQPLNWYQGLAKLLLVRYVDHNRSFISPDGNIQHHVILHHEYFGAFMLLSMDLHTSRGDLYAVYREPQKNEDAELCLSYQKSLLNGFVNCICFYLWSGIVAN</sequence>
<feature type="compositionally biased region" description="Basic and acidic residues" evidence="1">
    <location>
        <begin position="3032"/>
        <end position="3044"/>
    </location>
</feature>
<dbReference type="GO" id="GO:0005777">
    <property type="term" value="C:peroxisome"/>
    <property type="evidence" value="ECO:0007669"/>
    <property type="project" value="InterPro"/>
</dbReference>
<evidence type="ECO:0000313" key="2">
    <source>
        <dbReference type="EMBL" id="CAH1153732.1"/>
    </source>
</evidence>
<accession>A0A9P0GLD8</accession>
<dbReference type="InterPro" id="IPR033228">
    <property type="entry name" value="SZT2"/>
</dbReference>
<dbReference type="EMBL" id="OU896720">
    <property type="protein sequence ID" value="CAH1153732.1"/>
    <property type="molecule type" value="Genomic_DNA"/>
</dbReference>
<feature type="compositionally biased region" description="Basic and acidic residues" evidence="1">
    <location>
        <begin position="2333"/>
        <end position="2342"/>
    </location>
</feature>
<feature type="region of interest" description="Disordered" evidence="1">
    <location>
        <begin position="2326"/>
        <end position="2350"/>
    </location>
</feature>
<dbReference type="Proteomes" id="UP001153737">
    <property type="component" value="Chromosome 14"/>
</dbReference>
<gene>
    <name evidence="2" type="ORF">PHAECO_LOCUS4133</name>
</gene>
<feature type="compositionally biased region" description="Polar residues" evidence="1">
    <location>
        <begin position="1703"/>
        <end position="1715"/>
    </location>
</feature>
<reference evidence="2" key="2">
    <citation type="submission" date="2022-10" db="EMBL/GenBank/DDBJ databases">
        <authorList>
            <consortium name="ENA_rothamsted_submissions"/>
            <consortium name="culmorum"/>
            <person name="King R."/>
        </authorList>
    </citation>
    <scope>NUCLEOTIDE SEQUENCE</scope>
</reference>
<evidence type="ECO:0000256" key="1">
    <source>
        <dbReference type="SAM" id="MobiDB-lite"/>
    </source>
</evidence>
<protein>
    <recommendedName>
        <fullName evidence="4">KICSTOR complex protein SZT2</fullName>
    </recommendedName>
</protein>
<name>A0A9P0GLD8_PHACE</name>
<evidence type="ECO:0000313" key="3">
    <source>
        <dbReference type="Proteomes" id="UP001153737"/>
    </source>
</evidence>
<reference evidence="2" key="1">
    <citation type="submission" date="2022-01" db="EMBL/GenBank/DDBJ databases">
        <authorList>
            <person name="King R."/>
        </authorList>
    </citation>
    <scope>NUCLEOTIDE SEQUENCE</scope>
</reference>
<dbReference type="PANTHER" id="PTHR14918">
    <property type="entry name" value="KICSTOR COMPLEX PROTEIN SZT2"/>
    <property type="match status" value="1"/>
</dbReference>
<dbReference type="OrthoDB" id="43547at2759"/>
<proteinExistence type="predicted"/>
<feature type="region of interest" description="Disordered" evidence="1">
    <location>
        <begin position="1697"/>
        <end position="1723"/>
    </location>
</feature>
<organism evidence="2 3">
    <name type="scientific">Phaedon cochleariae</name>
    <name type="common">Mustard beetle</name>
    <dbReference type="NCBI Taxonomy" id="80249"/>
    <lineage>
        <taxon>Eukaryota</taxon>
        <taxon>Metazoa</taxon>
        <taxon>Ecdysozoa</taxon>
        <taxon>Arthropoda</taxon>
        <taxon>Hexapoda</taxon>
        <taxon>Insecta</taxon>
        <taxon>Pterygota</taxon>
        <taxon>Neoptera</taxon>
        <taxon>Endopterygota</taxon>
        <taxon>Coleoptera</taxon>
        <taxon>Polyphaga</taxon>
        <taxon>Cucujiformia</taxon>
        <taxon>Chrysomeloidea</taxon>
        <taxon>Chrysomelidae</taxon>
        <taxon>Chrysomelinae</taxon>
        <taxon>Chrysomelini</taxon>
        <taxon>Phaedon</taxon>
    </lineage>
</organism>
<evidence type="ECO:0008006" key="4">
    <source>
        <dbReference type="Google" id="ProtNLM"/>
    </source>
</evidence>
<dbReference type="PANTHER" id="PTHR14918:SF3">
    <property type="entry name" value="KICSTOR COMPLEX PROTEIN SZT2"/>
    <property type="match status" value="1"/>
</dbReference>
<feature type="region of interest" description="Disordered" evidence="1">
    <location>
        <begin position="3002"/>
        <end position="3044"/>
    </location>
</feature>
<keyword evidence="3" id="KW-1185">Reference proteome</keyword>